<dbReference type="InterPro" id="IPR042099">
    <property type="entry name" value="ANL_N_sf"/>
</dbReference>
<dbReference type="InterPro" id="IPR000873">
    <property type="entry name" value="AMP-dep_synth/lig_dom"/>
</dbReference>
<dbReference type="SUPFAM" id="SSF56801">
    <property type="entry name" value="Acetyl-CoA synthetase-like"/>
    <property type="match status" value="1"/>
</dbReference>
<dbReference type="Pfam" id="PF00501">
    <property type="entry name" value="AMP-binding"/>
    <property type="match status" value="1"/>
</dbReference>
<organism evidence="2 3">
    <name type="scientific">Actinoplanes ianthinogenes</name>
    <dbReference type="NCBI Taxonomy" id="122358"/>
    <lineage>
        <taxon>Bacteria</taxon>
        <taxon>Bacillati</taxon>
        <taxon>Actinomycetota</taxon>
        <taxon>Actinomycetes</taxon>
        <taxon>Micromonosporales</taxon>
        <taxon>Micromonosporaceae</taxon>
        <taxon>Actinoplanes</taxon>
    </lineage>
</organism>
<proteinExistence type="predicted"/>
<dbReference type="EMBL" id="AP023356">
    <property type="protein sequence ID" value="BCJ44124.1"/>
    <property type="molecule type" value="Genomic_DNA"/>
</dbReference>
<dbReference type="NCBIfam" id="TIGR01733">
    <property type="entry name" value="AA-adenyl-dom"/>
    <property type="match status" value="1"/>
</dbReference>
<keyword evidence="3" id="KW-1185">Reference proteome</keyword>
<dbReference type="InterPro" id="IPR010071">
    <property type="entry name" value="AA_adenyl_dom"/>
</dbReference>
<accession>A0ABM7LXR2</accession>
<dbReference type="PANTHER" id="PTHR45527:SF1">
    <property type="entry name" value="FATTY ACID SYNTHASE"/>
    <property type="match status" value="1"/>
</dbReference>
<evidence type="ECO:0000259" key="1">
    <source>
        <dbReference type="Pfam" id="PF00501"/>
    </source>
</evidence>
<dbReference type="Proteomes" id="UP000676967">
    <property type="component" value="Chromosome"/>
</dbReference>
<dbReference type="PROSITE" id="PS00455">
    <property type="entry name" value="AMP_BINDING"/>
    <property type="match status" value="1"/>
</dbReference>
<dbReference type="PANTHER" id="PTHR45527">
    <property type="entry name" value="NONRIBOSOMAL PEPTIDE SYNTHETASE"/>
    <property type="match status" value="1"/>
</dbReference>
<evidence type="ECO:0000313" key="3">
    <source>
        <dbReference type="Proteomes" id="UP000676967"/>
    </source>
</evidence>
<sequence>MLIHKVIAAHAAEQPEAVAVIHRGSRVDYRTLDAAADACAAELAALGVGPGTIVPVSLGRSAHLAMTLLAVLKCGAAYAAIDRRWPAERVGVLLQLLAPPVLITDQPAPPGTPVCDPTGRGLDEWAAAGGTPPEAEITPDAPACVFFTSGTTGVPKGVLSPHRATTRLFAPSGPLAFGPGRVMCQASPPAWDAFSLELWGMLTTGGTAVVADDDHLLPHVLHRLIAEENVNTLWLTASLFNLFTDLEPECFTGLKHVITGGERLSPAHVERFLRRYPDITLANGYGPVESCVFATYHTITRADLERTDGIPLGRPVPGTGIHLVDDEICISGDGLALGYLGQEELTAERFVERVVDGRPVRVYRTGDLGRRDADELLHFRGRADRQVKIRGYRIEPAEIEVAAHRIDGLHQCVVVPVPAADGRPGSYDKLALFYTTATAVEPPAVRRLLASRLPHYSVPDVIRQVPAIPVTTNGKTDARTLLDTLTASVAARLTAP</sequence>
<dbReference type="InterPro" id="IPR020845">
    <property type="entry name" value="AMP-binding_CS"/>
</dbReference>
<dbReference type="Gene3D" id="3.40.50.12780">
    <property type="entry name" value="N-terminal domain of ligase-like"/>
    <property type="match status" value="1"/>
</dbReference>
<name>A0ABM7LXR2_9ACTN</name>
<reference evidence="2 3" key="1">
    <citation type="submission" date="2020-08" db="EMBL/GenBank/DDBJ databases">
        <title>Whole genome shotgun sequence of Actinoplanes ianthinogenes NBRC 13996.</title>
        <authorList>
            <person name="Komaki H."/>
            <person name="Tamura T."/>
        </authorList>
    </citation>
    <scope>NUCLEOTIDE SEQUENCE [LARGE SCALE GENOMIC DNA]</scope>
    <source>
        <strain evidence="2 3">NBRC 13996</strain>
    </source>
</reference>
<gene>
    <name evidence="2" type="ORF">Aiant_47810</name>
</gene>
<dbReference type="InterPro" id="IPR045851">
    <property type="entry name" value="AMP-bd_C_sf"/>
</dbReference>
<protein>
    <submittedName>
        <fullName evidence="2">Amino acid adenylation protein</fullName>
    </submittedName>
</protein>
<feature type="domain" description="AMP-dependent synthetase/ligase" evidence="1">
    <location>
        <begin position="9"/>
        <end position="340"/>
    </location>
</feature>
<evidence type="ECO:0000313" key="2">
    <source>
        <dbReference type="EMBL" id="BCJ44124.1"/>
    </source>
</evidence>
<dbReference type="Gene3D" id="3.30.300.30">
    <property type="match status" value="1"/>
</dbReference>